<accession>A0ABN3HGB5</accession>
<protein>
    <submittedName>
        <fullName evidence="2">Uncharacterized protein</fullName>
    </submittedName>
</protein>
<evidence type="ECO:0000313" key="2">
    <source>
        <dbReference type="EMBL" id="GAA2379579.1"/>
    </source>
</evidence>
<name>A0ABN3HGB5_9ACTN</name>
<evidence type="ECO:0000313" key="3">
    <source>
        <dbReference type="Proteomes" id="UP001501444"/>
    </source>
</evidence>
<dbReference type="EMBL" id="BAAARV010000086">
    <property type="protein sequence ID" value="GAA2379579.1"/>
    <property type="molecule type" value="Genomic_DNA"/>
</dbReference>
<keyword evidence="1" id="KW-1133">Transmembrane helix</keyword>
<dbReference type="Proteomes" id="UP001501444">
    <property type="component" value="Unassembled WGS sequence"/>
</dbReference>
<feature type="transmembrane region" description="Helical" evidence="1">
    <location>
        <begin position="9"/>
        <end position="29"/>
    </location>
</feature>
<feature type="transmembrane region" description="Helical" evidence="1">
    <location>
        <begin position="35"/>
        <end position="56"/>
    </location>
</feature>
<gene>
    <name evidence="2" type="ORF">GCM10010170_086340</name>
</gene>
<evidence type="ECO:0000256" key="1">
    <source>
        <dbReference type="SAM" id="Phobius"/>
    </source>
</evidence>
<dbReference type="PROSITE" id="PS51257">
    <property type="entry name" value="PROKAR_LIPOPROTEIN"/>
    <property type="match status" value="1"/>
</dbReference>
<reference evidence="2 3" key="1">
    <citation type="journal article" date="2019" name="Int. J. Syst. Evol. Microbiol.">
        <title>The Global Catalogue of Microorganisms (GCM) 10K type strain sequencing project: providing services to taxonomists for standard genome sequencing and annotation.</title>
        <authorList>
            <consortium name="The Broad Institute Genomics Platform"/>
            <consortium name="The Broad Institute Genome Sequencing Center for Infectious Disease"/>
            <person name="Wu L."/>
            <person name="Ma J."/>
        </authorList>
    </citation>
    <scope>NUCLEOTIDE SEQUENCE [LARGE SCALE GENOMIC DNA]</scope>
    <source>
        <strain evidence="2 3">JCM 3272</strain>
    </source>
</reference>
<organism evidence="2 3">
    <name type="scientific">Dactylosporangium salmoneum</name>
    <dbReference type="NCBI Taxonomy" id="53361"/>
    <lineage>
        <taxon>Bacteria</taxon>
        <taxon>Bacillati</taxon>
        <taxon>Actinomycetota</taxon>
        <taxon>Actinomycetes</taxon>
        <taxon>Micromonosporales</taxon>
        <taxon>Micromonosporaceae</taxon>
        <taxon>Dactylosporangium</taxon>
    </lineage>
</organism>
<sequence length="72" mass="7439">MGPGRLGHVALSVVAIGLFGCVWAVFGAGRALRHLVVLGIILGLDALALVAEYLVLAYRKRDRSAAAGDPPS</sequence>
<keyword evidence="1" id="KW-0472">Membrane</keyword>
<comment type="caution">
    <text evidence="2">The sequence shown here is derived from an EMBL/GenBank/DDBJ whole genome shotgun (WGS) entry which is preliminary data.</text>
</comment>
<keyword evidence="1" id="KW-0812">Transmembrane</keyword>
<proteinExistence type="predicted"/>
<keyword evidence="3" id="KW-1185">Reference proteome</keyword>